<protein>
    <recommendedName>
        <fullName evidence="13">C2H2-type domain-containing protein</fullName>
    </recommendedName>
</protein>
<evidence type="ECO:0000256" key="3">
    <source>
        <dbReference type="ARBA" id="ARBA00022723"/>
    </source>
</evidence>
<dbReference type="PROSITE" id="PS50157">
    <property type="entry name" value="ZINC_FINGER_C2H2_2"/>
    <property type="match status" value="4"/>
</dbReference>
<dbReference type="InterPro" id="IPR013087">
    <property type="entry name" value="Znf_C2H2_type"/>
</dbReference>
<feature type="domain" description="C2H2-type" evidence="13">
    <location>
        <begin position="187"/>
        <end position="214"/>
    </location>
</feature>
<comment type="similarity">
    <text evidence="2">Belongs to the krueppel C2H2-type zinc-finger protein family.</text>
</comment>
<evidence type="ECO:0000256" key="8">
    <source>
        <dbReference type="ARBA" id="ARBA00023125"/>
    </source>
</evidence>
<dbReference type="SMART" id="SM00355">
    <property type="entry name" value="ZnF_C2H2"/>
    <property type="match status" value="4"/>
</dbReference>
<gene>
    <name evidence="14" type="ORF">AB205_0013840</name>
</gene>
<dbReference type="Gene3D" id="3.30.160.60">
    <property type="entry name" value="Classic Zinc Finger"/>
    <property type="match status" value="4"/>
</dbReference>
<dbReference type="FunFam" id="3.30.160.60:FF:001498">
    <property type="entry name" value="Zinc finger protein 404"/>
    <property type="match status" value="1"/>
</dbReference>
<name>A0A2G9R778_AQUCT</name>
<dbReference type="InterPro" id="IPR036236">
    <property type="entry name" value="Znf_C2H2_sf"/>
</dbReference>
<evidence type="ECO:0000256" key="11">
    <source>
        <dbReference type="PROSITE-ProRule" id="PRU00042"/>
    </source>
</evidence>
<dbReference type="Pfam" id="PF00096">
    <property type="entry name" value="zf-C2H2"/>
    <property type="match status" value="4"/>
</dbReference>
<evidence type="ECO:0000313" key="14">
    <source>
        <dbReference type="EMBL" id="PIO23726.1"/>
    </source>
</evidence>
<dbReference type="FunFam" id="3.30.160.60:FF:002716">
    <property type="entry name" value="Zinc finger protein 212"/>
    <property type="match status" value="1"/>
</dbReference>
<dbReference type="PANTHER" id="PTHR23235:SF142">
    <property type="entry name" value="ZINC FINGER PROTEIN 384"/>
    <property type="match status" value="1"/>
</dbReference>
<keyword evidence="10" id="KW-0539">Nucleus</keyword>
<keyword evidence="8" id="KW-0238">DNA-binding</keyword>
<dbReference type="OrthoDB" id="6508643at2759"/>
<evidence type="ECO:0000256" key="1">
    <source>
        <dbReference type="ARBA" id="ARBA00004123"/>
    </source>
</evidence>
<feature type="domain" description="C2H2-type" evidence="13">
    <location>
        <begin position="243"/>
        <end position="270"/>
    </location>
</feature>
<dbReference type="GO" id="GO:0000978">
    <property type="term" value="F:RNA polymerase II cis-regulatory region sequence-specific DNA binding"/>
    <property type="evidence" value="ECO:0007669"/>
    <property type="project" value="TreeGrafter"/>
</dbReference>
<feature type="region of interest" description="Disordered" evidence="12">
    <location>
        <begin position="1"/>
        <end position="50"/>
    </location>
</feature>
<evidence type="ECO:0000256" key="10">
    <source>
        <dbReference type="ARBA" id="ARBA00023242"/>
    </source>
</evidence>
<dbReference type="FunFam" id="3.30.160.60:FF:001119">
    <property type="entry name" value="zinc finger protein 408"/>
    <property type="match status" value="1"/>
</dbReference>
<dbReference type="GO" id="GO:0000981">
    <property type="term" value="F:DNA-binding transcription factor activity, RNA polymerase II-specific"/>
    <property type="evidence" value="ECO:0007669"/>
    <property type="project" value="TreeGrafter"/>
</dbReference>
<evidence type="ECO:0000256" key="2">
    <source>
        <dbReference type="ARBA" id="ARBA00006991"/>
    </source>
</evidence>
<feature type="domain" description="C2H2-type" evidence="13">
    <location>
        <begin position="271"/>
        <end position="295"/>
    </location>
</feature>
<evidence type="ECO:0000256" key="9">
    <source>
        <dbReference type="ARBA" id="ARBA00023163"/>
    </source>
</evidence>
<evidence type="ECO:0000256" key="4">
    <source>
        <dbReference type="ARBA" id="ARBA00022737"/>
    </source>
</evidence>
<evidence type="ECO:0000256" key="6">
    <source>
        <dbReference type="ARBA" id="ARBA00022833"/>
    </source>
</evidence>
<dbReference type="GO" id="GO:0008270">
    <property type="term" value="F:zinc ion binding"/>
    <property type="evidence" value="ECO:0007669"/>
    <property type="project" value="UniProtKB-KW"/>
</dbReference>
<comment type="subcellular location">
    <subcellularLocation>
        <location evidence="1">Nucleus</location>
    </subcellularLocation>
</comment>
<keyword evidence="3" id="KW-0479">Metal-binding</keyword>
<organism evidence="14 15">
    <name type="scientific">Aquarana catesbeiana</name>
    <name type="common">American bullfrog</name>
    <name type="synonym">Rana catesbeiana</name>
    <dbReference type="NCBI Taxonomy" id="8400"/>
    <lineage>
        <taxon>Eukaryota</taxon>
        <taxon>Metazoa</taxon>
        <taxon>Chordata</taxon>
        <taxon>Craniata</taxon>
        <taxon>Vertebrata</taxon>
        <taxon>Euteleostomi</taxon>
        <taxon>Amphibia</taxon>
        <taxon>Batrachia</taxon>
        <taxon>Anura</taxon>
        <taxon>Neobatrachia</taxon>
        <taxon>Ranoidea</taxon>
        <taxon>Ranidae</taxon>
        <taxon>Aquarana</taxon>
    </lineage>
</organism>
<dbReference type="FunFam" id="3.30.160.60:FF:000681">
    <property type="entry name" value="zinc finger protein 205 isoform X1"/>
    <property type="match status" value="1"/>
</dbReference>
<reference evidence="15" key="1">
    <citation type="journal article" date="2017" name="Nat. Commun.">
        <title>The North American bullfrog draft genome provides insight into hormonal regulation of long noncoding RNA.</title>
        <authorList>
            <person name="Hammond S.A."/>
            <person name="Warren R.L."/>
            <person name="Vandervalk B.P."/>
            <person name="Kucuk E."/>
            <person name="Khan H."/>
            <person name="Gibb E.A."/>
            <person name="Pandoh P."/>
            <person name="Kirk H."/>
            <person name="Zhao Y."/>
            <person name="Jones M."/>
            <person name="Mungall A.J."/>
            <person name="Coope R."/>
            <person name="Pleasance S."/>
            <person name="Moore R.A."/>
            <person name="Holt R.A."/>
            <person name="Round J.M."/>
            <person name="Ohora S."/>
            <person name="Walle B.V."/>
            <person name="Veldhoen N."/>
            <person name="Helbing C.C."/>
            <person name="Birol I."/>
        </authorList>
    </citation>
    <scope>NUCLEOTIDE SEQUENCE [LARGE SCALE GENOMIC DNA]</scope>
</reference>
<keyword evidence="9" id="KW-0804">Transcription</keyword>
<sequence length="295" mass="32800">MERSDENGQHVCFHQISPDPPGTDAKVGPLDPEDTRTSPRDVTVEKEGDGEIMEDEVPVEINTDGRYRRYETEDCPVDSPNNVIDITANPLGENPTVPILQAVPHMADLSSNLSTLGGTVRDHLYPRTYEVHLANEPFSCYVSNNCCSHGSKHISQPKSDIGSPCSECGESFGQGSSFASLAVTKTYPCSECGRCFSQKSNLLRHLRFHTVDKPYMCSACSRCFSQKSDLLRHQRIHTGEKPYSCLVCGRGFAQKSNLLRHHRSHSGERPFSCLECGKCFAKKQDLVSHQIKHTK</sequence>
<accession>A0A2G9R778</accession>
<dbReference type="PROSITE" id="PS00028">
    <property type="entry name" value="ZINC_FINGER_C2H2_1"/>
    <property type="match status" value="4"/>
</dbReference>
<dbReference type="SUPFAM" id="SSF57667">
    <property type="entry name" value="beta-beta-alpha zinc fingers"/>
    <property type="match status" value="2"/>
</dbReference>
<dbReference type="AlphaFoldDB" id="A0A2G9R778"/>
<evidence type="ECO:0000256" key="7">
    <source>
        <dbReference type="ARBA" id="ARBA00023015"/>
    </source>
</evidence>
<dbReference type="GO" id="GO:0005634">
    <property type="term" value="C:nucleus"/>
    <property type="evidence" value="ECO:0007669"/>
    <property type="project" value="UniProtKB-SubCell"/>
</dbReference>
<keyword evidence="6" id="KW-0862">Zinc</keyword>
<keyword evidence="15" id="KW-1185">Reference proteome</keyword>
<evidence type="ECO:0000259" key="13">
    <source>
        <dbReference type="PROSITE" id="PS50157"/>
    </source>
</evidence>
<evidence type="ECO:0000256" key="12">
    <source>
        <dbReference type="SAM" id="MobiDB-lite"/>
    </source>
</evidence>
<dbReference type="PANTHER" id="PTHR23235">
    <property type="entry name" value="KRUEPPEL-LIKE TRANSCRIPTION FACTOR"/>
    <property type="match status" value="1"/>
</dbReference>
<evidence type="ECO:0000313" key="15">
    <source>
        <dbReference type="Proteomes" id="UP000228934"/>
    </source>
</evidence>
<dbReference type="Proteomes" id="UP000228934">
    <property type="component" value="Unassembled WGS sequence"/>
</dbReference>
<keyword evidence="5 11" id="KW-0863">Zinc-finger</keyword>
<dbReference type="EMBL" id="KV951996">
    <property type="protein sequence ID" value="PIO23726.1"/>
    <property type="molecule type" value="Genomic_DNA"/>
</dbReference>
<proteinExistence type="inferred from homology"/>
<evidence type="ECO:0000256" key="5">
    <source>
        <dbReference type="ARBA" id="ARBA00022771"/>
    </source>
</evidence>
<feature type="domain" description="C2H2-type" evidence="13">
    <location>
        <begin position="215"/>
        <end position="242"/>
    </location>
</feature>
<keyword evidence="4" id="KW-0677">Repeat</keyword>
<feature type="compositionally biased region" description="Basic and acidic residues" evidence="12">
    <location>
        <begin position="33"/>
        <end position="49"/>
    </location>
</feature>
<keyword evidence="7" id="KW-0805">Transcription regulation</keyword>